<dbReference type="OrthoDB" id="5509419at2"/>
<gene>
    <name evidence="2" type="ORF">AKJ09_07898</name>
</gene>
<proteinExistence type="predicted"/>
<dbReference type="InterPro" id="IPR011990">
    <property type="entry name" value="TPR-like_helical_dom_sf"/>
</dbReference>
<dbReference type="AlphaFoldDB" id="A0A0K1Q771"/>
<dbReference type="KEGG" id="llu:AKJ09_07898"/>
<dbReference type="EMBL" id="CP012333">
    <property type="protein sequence ID" value="AKV01235.1"/>
    <property type="molecule type" value="Genomic_DNA"/>
</dbReference>
<feature type="chain" id="PRO_5005466727" evidence="1">
    <location>
        <begin position="31"/>
        <end position="227"/>
    </location>
</feature>
<keyword evidence="1" id="KW-0732">Signal</keyword>
<evidence type="ECO:0000313" key="3">
    <source>
        <dbReference type="Proteomes" id="UP000064967"/>
    </source>
</evidence>
<dbReference type="STRING" id="1391654.AKJ09_07898"/>
<evidence type="ECO:0000313" key="2">
    <source>
        <dbReference type="EMBL" id="AKV01235.1"/>
    </source>
</evidence>
<protein>
    <submittedName>
        <fullName evidence="2">Uncharacterized protein</fullName>
    </submittedName>
</protein>
<name>A0A0K1Q771_9BACT</name>
<feature type="signal peptide" evidence="1">
    <location>
        <begin position="1"/>
        <end position="30"/>
    </location>
</feature>
<dbReference type="RefSeq" id="WP_146652376.1">
    <property type="nucleotide sequence ID" value="NZ_CP012333.1"/>
</dbReference>
<accession>A0A0K1Q771</accession>
<organism evidence="2 3">
    <name type="scientific">Labilithrix luteola</name>
    <dbReference type="NCBI Taxonomy" id="1391654"/>
    <lineage>
        <taxon>Bacteria</taxon>
        <taxon>Pseudomonadati</taxon>
        <taxon>Myxococcota</taxon>
        <taxon>Polyangia</taxon>
        <taxon>Polyangiales</taxon>
        <taxon>Labilitrichaceae</taxon>
        <taxon>Labilithrix</taxon>
    </lineage>
</organism>
<reference evidence="2 3" key="1">
    <citation type="submission" date="2015-08" db="EMBL/GenBank/DDBJ databases">
        <authorList>
            <person name="Babu N.S."/>
            <person name="Beckwith C.J."/>
            <person name="Beseler K.G."/>
            <person name="Brison A."/>
            <person name="Carone J.V."/>
            <person name="Caskin T.P."/>
            <person name="Diamond M."/>
            <person name="Durham M.E."/>
            <person name="Foxe J.M."/>
            <person name="Go M."/>
            <person name="Henderson B.A."/>
            <person name="Jones I.B."/>
            <person name="McGettigan J.A."/>
            <person name="Micheletti S.J."/>
            <person name="Nasrallah M.E."/>
            <person name="Ortiz D."/>
            <person name="Piller C.R."/>
            <person name="Privatt S.R."/>
            <person name="Schneider S.L."/>
            <person name="Sharp S."/>
            <person name="Smith T.C."/>
            <person name="Stanton J.D."/>
            <person name="Ullery H.E."/>
            <person name="Wilson R.J."/>
            <person name="Serrano M.G."/>
            <person name="Buck G."/>
            <person name="Lee V."/>
            <person name="Wang Y."/>
            <person name="Carvalho R."/>
            <person name="Voegtly L."/>
            <person name="Shi R."/>
            <person name="Duckworth R."/>
            <person name="Johnson A."/>
            <person name="Loviza R."/>
            <person name="Walstead R."/>
            <person name="Shah Z."/>
            <person name="Kiflezghi M."/>
            <person name="Wade K."/>
            <person name="Ball S.L."/>
            <person name="Bradley K.W."/>
            <person name="Asai D.J."/>
            <person name="Bowman C.A."/>
            <person name="Russell D.A."/>
            <person name="Pope W.H."/>
            <person name="Jacobs-Sera D."/>
            <person name="Hendrix R.W."/>
            <person name="Hatfull G.F."/>
        </authorList>
    </citation>
    <scope>NUCLEOTIDE SEQUENCE [LARGE SCALE GENOMIC DNA]</scope>
    <source>
        <strain evidence="2 3">DSM 27648</strain>
    </source>
</reference>
<evidence type="ECO:0000256" key="1">
    <source>
        <dbReference type="SAM" id="SignalP"/>
    </source>
</evidence>
<sequence length="227" mass="23769">MKLARLTLVRVLPLVAAAALLPISARSAHACGMSVGLEEVAKPTPVQEIARAEKSLENGQNVAAARTVLATFAAIRNTQAGGNPLETRAMRVFAMAVVRTAGNIREVKKREALDWTPAANVEWAIQALREIDAKRPNDPTVQADLGEALSAVTHGQAEALEILGKLADKDLMGSPFAYAALARLRSQKGDAAGAEAASKRCVEMTKTPGVCKPAAPKGTTTTVAAKV</sequence>
<keyword evidence="3" id="KW-1185">Reference proteome</keyword>
<dbReference type="Gene3D" id="1.25.40.10">
    <property type="entry name" value="Tetratricopeptide repeat domain"/>
    <property type="match status" value="1"/>
</dbReference>
<dbReference type="Proteomes" id="UP000064967">
    <property type="component" value="Chromosome"/>
</dbReference>